<evidence type="ECO:0000313" key="1">
    <source>
        <dbReference type="EMBL" id="KAA1095755.1"/>
    </source>
</evidence>
<evidence type="ECO:0000313" key="2">
    <source>
        <dbReference type="Proteomes" id="UP000325313"/>
    </source>
</evidence>
<protein>
    <submittedName>
        <fullName evidence="1">Uncharacterized protein</fullName>
    </submittedName>
</protein>
<gene>
    <name evidence="1" type="ORF">PGTUg99_028536</name>
</gene>
<comment type="caution">
    <text evidence="1">The sequence shown here is derived from an EMBL/GenBank/DDBJ whole genome shotgun (WGS) entry which is preliminary data.</text>
</comment>
<proteinExistence type="predicted"/>
<dbReference type="Proteomes" id="UP000325313">
    <property type="component" value="Unassembled WGS sequence"/>
</dbReference>
<sequence length="100" mass="11144">MPGVKKGSKGQQRIYESADQEESLLNHLPLKKRAEKVLKTIFSHGKCPGLPEDVYLYEITKKMTANLLVLRRGSSQEKRAGKVPKMIFGHGICPGLPKDV</sequence>
<dbReference type="AlphaFoldDB" id="A0A5B0P2G4"/>
<accession>A0A5B0P2G4</accession>
<name>A0A5B0P2G4_PUCGR</name>
<organism evidence="1 2">
    <name type="scientific">Puccinia graminis f. sp. tritici</name>
    <dbReference type="NCBI Taxonomy" id="56615"/>
    <lineage>
        <taxon>Eukaryota</taxon>
        <taxon>Fungi</taxon>
        <taxon>Dikarya</taxon>
        <taxon>Basidiomycota</taxon>
        <taxon>Pucciniomycotina</taxon>
        <taxon>Pucciniomycetes</taxon>
        <taxon>Pucciniales</taxon>
        <taxon>Pucciniaceae</taxon>
        <taxon>Puccinia</taxon>
    </lineage>
</organism>
<reference evidence="1 2" key="1">
    <citation type="submission" date="2019-05" db="EMBL/GenBank/DDBJ databases">
        <title>Emergence of the Ug99 lineage of the wheat stem rust pathogen through somatic hybridization.</title>
        <authorList>
            <person name="Li F."/>
            <person name="Upadhyaya N.M."/>
            <person name="Sperschneider J."/>
            <person name="Matny O."/>
            <person name="Nguyen-Phuc H."/>
            <person name="Mago R."/>
            <person name="Raley C."/>
            <person name="Miller M.E."/>
            <person name="Silverstein K.A.T."/>
            <person name="Henningsen E."/>
            <person name="Hirsch C.D."/>
            <person name="Visser B."/>
            <person name="Pretorius Z.A."/>
            <person name="Steffenson B.J."/>
            <person name="Schwessinger B."/>
            <person name="Dodds P.N."/>
            <person name="Figueroa M."/>
        </authorList>
    </citation>
    <scope>NUCLEOTIDE SEQUENCE [LARGE SCALE GENOMIC DNA]</scope>
    <source>
        <strain evidence="1 2">Ug99</strain>
    </source>
</reference>
<dbReference type="EMBL" id="VDEP01000371">
    <property type="protein sequence ID" value="KAA1095755.1"/>
    <property type="molecule type" value="Genomic_DNA"/>
</dbReference>